<organism evidence="1">
    <name type="scientific">uncultured Sulfurovum sp</name>
    <dbReference type="NCBI Taxonomy" id="269237"/>
    <lineage>
        <taxon>Bacteria</taxon>
        <taxon>Pseudomonadati</taxon>
        <taxon>Campylobacterota</taxon>
        <taxon>Epsilonproteobacteria</taxon>
        <taxon>Campylobacterales</taxon>
        <taxon>Sulfurovaceae</taxon>
        <taxon>Sulfurovum</taxon>
        <taxon>environmental samples</taxon>
    </lineage>
</organism>
<dbReference type="AlphaFoldDB" id="A0A6S6TW86"/>
<evidence type="ECO:0000313" key="1">
    <source>
        <dbReference type="EMBL" id="CAA6826851.1"/>
    </source>
</evidence>
<accession>A0A6S6TW86</accession>
<dbReference type="EMBL" id="CACVAR010000411">
    <property type="protein sequence ID" value="CAA6826851.1"/>
    <property type="molecule type" value="Genomic_DNA"/>
</dbReference>
<proteinExistence type="predicted"/>
<protein>
    <submittedName>
        <fullName evidence="1">Uncharacterized protein</fullName>
    </submittedName>
</protein>
<reference evidence="1" key="1">
    <citation type="submission" date="2020-01" db="EMBL/GenBank/DDBJ databases">
        <authorList>
            <person name="Meier V. D."/>
            <person name="Meier V D."/>
        </authorList>
    </citation>
    <scope>NUCLEOTIDE SEQUENCE</scope>
    <source>
        <strain evidence="1">HLG_WM_MAG_03</strain>
    </source>
</reference>
<name>A0A6S6TW86_9BACT</name>
<gene>
    <name evidence="1" type="ORF">HELGO_WM26812</name>
</gene>
<sequence length="115" mass="13641">MFMYNKKKERLYVTELIEDPAVAYPAYYVLSNSMLKNEMLHYALIVLHTLDFEHYEHPTSYDDIFSMFSGGMYPIYKELYVVGYFGGKMMYLESAGWKGMPCTQDVFKMENWMVC</sequence>